<dbReference type="PANTHER" id="PTHR43439">
    <property type="entry name" value="PHENYLACETATE-COENZYME A LIGASE"/>
    <property type="match status" value="1"/>
</dbReference>
<feature type="domain" description="Thioester reductase (TE)" evidence="4">
    <location>
        <begin position="704"/>
        <end position="940"/>
    </location>
</feature>
<sequence length="1085" mass="118922">MKRDAPVFPPLDGSLTIPEVIDFNLYHNATHPFYVFSVGKNGSDIVRVSHLEFGRACHRAARIFNPATAKGSGTVAVIALADTIVYQAVVAGLIRAGLVPFPISPRNSPLAIIHLLQESSCHKIVGTRATVGNLFDEVEAKVAAAGEPFKLDFVEIPTLEDLFPKLGREVKDDSFVPYSTLAQRPSLESVCMYLHSSGSTGFPKCIPQTHRTLVEWTTVSLPDMKSYTPRLVMGTMPLPPFHTIGIYLQLIQPLFGIIPIGVFPPVVHSSGDQPMPPTPDNTLKHLKSTKTNCLIIVPAFLHAWVNSQEALDLMKSFVFVGYGGGPISAKVGDALLAAGINLSSLYGGTEFGITTVPALGRGSESNWEWVRFSEKITVNWAPQSDGTYECQVLTTENHHPAIENMRSPRGYATSDTFVRHPTKEGLWKIVGRIDDVIIHSAGEKTVPAPMEQVILGNPIARSVVMFGRNHDQAGVLVELAAGHEIDILDEAQVADIRSKIWPSIEEANRNAPAFSRIYKEMVLIASRDRPLPRSPKGTVMRKAALNLYEEDIERIYRVVESTAGTGKIVPPKSWDIAGLTNWLVKQANDIRSSNAISPSKDLFDQGFDSLSATFLHLRISSALRTAQQFAKVEDSLGQNVVYAHPVIVDLAQFILDLLKTPVDGDTTKGKVAAIENMIKKYSEGFDAPLPLSKSTSSPKDAVLLTGTTGNIGSHVLFFLLQDEGVKEVYALNRPSSTDGMLARHEAMFRDKGFDVELLKHPKLHLLEGEASDELGLGVESYRELQERVTSIIHIAWRLDFNLTLSSFEPHVRGTRNLIDFVRQGPNASNVRFVFTSSVGSALGWDQSKGPYPEEVVRDPKYAISNGYGESKYVSERVLEHSGLQASSIRVGQVCGGQPNGAWATTDWVPIIVKSGLALGALPHAQGVVSWVSMDATAQTILDVAFAKEQAQFALNLVHPRPTKWKEIMGVISSELMIVSGSTTPLPLIPFYEWFKKVEERAKNPAANDFEKIPGIKLLSFYCKLAKADQILGKKPGNHCMESAGMGDFSTSCIQNVSETMRMVPPIAEVDIQRWIAYWKGVGFLV</sequence>
<name>A0A8S0WIH9_CYCAE</name>
<dbReference type="InterPro" id="IPR042099">
    <property type="entry name" value="ANL_N_sf"/>
</dbReference>
<dbReference type="Gene3D" id="3.40.50.720">
    <property type="entry name" value="NAD(P)-binding Rossmann-like Domain"/>
    <property type="match status" value="1"/>
</dbReference>
<keyword evidence="2" id="KW-0597">Phosphoprotein</keyword>
<keyword evidence="6" id="KW-1185">Reference proteome</keyword>
<dbReference type="AlphaFoldDB" id="A0A8S0WIH9"/>
<dbReference type="PANTHER" id="PTHR43439:SF2">
    <property type="entry name" value="ENZYME, PUTATIVE (JCVI)-RELATED"/>
    <property type="match status" value="1"/>
</dbReference>
<protein>
    <recommendedName>
        <fullName evidence="7">Acetyl-CoA synthetase-like protein</fullName>
    </recommendedName>
</protein>
<comment type="caution">
    <text evidence="5">The sequence shown here is derived from an EMBL/GenBank/DDBJ whole genome shotgun (WGS) entry which is preliminary data.</text>
</comment>
<evidence type="ECO:0000256" key="2">
    <source>
        <dbReference type="ARBA" id="ARBA00022553"/>
    </source>
</evidence>
<keyword evidence="1" id="KW-0596">Phosphopantetheine</keyword>
<dbReference type="Pfam" id="PF07993">
    <property type="entry name" value="NAD_binding_4"/>
    <property type="match status" value="1"/>
</dbReference>
<evidence type="ECO:0000313" key="6">
    <source>
        <dbReference type="Proteomes" id="UP000467700"/>
    </source>
</evidence>
<organism evidence="5 6">
    <name type="scientific">Cyclocybe aegerita</name>
    <name type="common">Black poplar mushroom</name>
    <name type="synonym">Agrocybe aegerita</name>
    <dbReference type="NCBI Taxonomy" id="1973307"/>
    <lineage>
        <taxon>Eukaryota</taxon>
        <taxon>Fungi</taxon>
        <taxon>Dikarya</taxon>
        <taxon>Basidiomycota</taxon>
        <taxon>Agaricomycotina</taxon>
        <taxon>Agaricomycetes</taxon>
        <taxon>Agaricomycetidae</taxon>
        <taxon>Agaricales</taxon>
        <taxon>Agaricineae</taxon>
        <taxon>Bolbitiaceae</taxon>
        <taxon>Cyclocybe</taxon>
    </lineage>
</organism>
<dbReference type="InterPro" id="IPR013120">
    <property type="entry name" value="FAR_NAD-bd"/>
</dbReference>
<proteinExistence type="predicted"/>
<dbReference type="InterPro" id="IPR036291">
    <property type="entry name" value="NAD(P)-bd_dom_sf"/>
</dbReference>
<dbReference type="SUPFAM" id="SSF56801">
    <property type="entry name" value="Acetyl-CoA synthetase-like"/>
    <property type="match status" value="1"/>
</dbReference>
<dbReference type="Pfam" id="PF23562">
    <property type="entry name" value="AMP-binding_C_3"/>
    <property type="match status" value="1"/>
</dbReference>
<dbReference type="SUPFAM" id="SSF51735">
    <property type="entry name" value="NAD(P)-binding Rossmann-fold domains"/>
    <property type="match status" value="1"/>
</dbReference>
<reference evidence="5 6" key="1">
    <citation type="submission" date="2020-01" db="EMBL/GenBank/DDBJ databases">
        <authorList>
            <person name="Gupta K D."/>
        </authorList>
    </citation>
    <scope>NUCLEOTIDE SEQUENCE [LARGE SCALE GENOMIC DNA]</scope>
</reference>
<evidence type="ECO:0000259" key="4">
    <source>
        <dbReference type="Pfam" id="PF07993"/>
    </source>
</evidence>
<dbReference type="Gene3D" id="3.40.50.12780">
    <property type="entry name" value="N-terminal domain of ligase-like"/>
    <property type="match status" value="1"/>
</dbReference>
<evidence type="ECO:0000256" key="1">
    <source>
        <dbReference type="ARBA" id="ARBA00022450"/>
    </source>
</evidence>
<dbReference type="Pfam" id="PF00501">
    <property type="entry name" value="AMP-binding"/>
    <property type="match status" value="1"/>
</dbReference>
<dbReference type="EMBL" id="CACVBS010000038">
    <property type="protein sequence ID" value="CAA7263093.1"/>
    <property type="molecule type" value="Genomic_DNA"/>
</dbReference>
<dbReference type="InterPro" id="IPR000873">
    <property type="entry name" value="AMP-dep_synth/lig_dom"/>
</dbReference>
<dbReference type="Proteomes" id="UP000467700">
    <property type="component" value="Unassembled WGS sequence"/>
</dbReference>
<evidence type="ECO:0000313" key="5">
    <source>
        <dbReference type="EMBL" id="CAA7263093.1"/>
    </source>
</evidence>
<evidence type="ECO:0008006" key="7">
    <source>
        <dbReference type="Google" id="ProtNLM"/>
    </source>
</evidence>
<dbReference type="PROSITE" id="PS00455">
    <property type="entry name" value="AMP_BINDING"/>
    <property type="match status" value="1"/>
</dbReference>
<dbReference type="OrthoDB" id="429813at2759"/>
<gene>
    <name evidence="5" type="ORF">AAE3_LOCUS5473</name>
</gene>
<dbReference type="InterPro" id="IPR051414">
    <property type="entry name" value="Adenylate-forming_Reductase"/>
</dbReference>
<evidence type="ECO:0000259" key="3">
    <source>
        <dbReference type="Pfam" id="PF00501"/>
    </source>
</evidence>
<dbReference type="InterPro" id="IPR020845">
    <property type="entry name" value="AMP-binding_CS"/>
</dbReference>
<accession>A0A8S0WIH9</accession>
<feature type="domain" description="AMP-dependent synthetase/ligase" evidence="3">
    <location>
        <begin position="36"/>
        <end position="356"/>
    </location>
</feature>